<dbReference type="SUPFAM" id="SSF52047">
    <property type="entry name" value="RNI-like"/>
    <property type="match status" value="1"/>
</dbReference>
<sequence length="543" mass="62886">MFAVNFPLYSPHNDGLNSLLAECVHFLCKPLDSNQLSSLQDFNVSAKSFDNLETPHRLIEKLYEYGHQKRKNPKSPLLNLNCRQSLIDYIIRERLKIRSDLILQLFDDGGLRDFDLWKLSEINEFTAIEIKKIFLKMLERSDNFHQLSLGGINWIYNSEIINGVLREFLCHNKNLTNLRSLKIQQITSQIDFFSLLSSCPNLNSLEIAEPSLNDATIIELNNRFGLNHAKLDVCHSLKRITFPSSIKEQGLILFLAHFTSITHLRCTPFEQLLDLLDQYLVNETSQAENFINIAQKVSSTLKNLKVLSIAHPMSRNMIERLVRHCPKLVEISLELQKQMNLIPLIEATNLEKLELHSCAFESISFIEHIVPILERCGHRIKSLSLINFDHIDLSKCAQYCPNLLTFSAQCFQTITSQNRYLKLFGIKNFFPHLKQLRLRPRPTHVTPIDICLQLIQNANDLEHIECYCCSDLNDEKIDEINRKNSLSYLETLILGHNHQVTYEALCRLVRASYLSNNFVFHDCGLVSAKIKQEQSLWNRQIRQ</sequence>
<dbReference type="AlphaFoldDB" id="A0A131ZXA2"/>
<dbReference type="VEuPathDB" id="VectorBase:SSCA003751"/>
<name>A0A131ZXA2_SARSC</name>
<reference evidence="3" key="4">
    <citation type="submission" date="2022-06" db="UniProtKB">
        <authorList>
            <consortium name="EnsemblMetazoa"/>
        </authorList>
    </citation>
    <scope>IDENTIFICATION</scope>
</reference>
<protein>
    <submittedName>
        <fullName evidence="2 3">Uncharacterized protein</fullName>
    </submittedName>
</protein>
<dbReference type="Proteomes" id="UP000070412">
    <property type="component" value="Unassembled WGS sequence"/>
</dbReference>
<dbReference type="Proteomes" id="UP000616769">
    <property type="component" value="Unassembled WGS sequence"/>
</dbReference>
<reference evidence="2 5" key="1">
    <citation type="journal article" date="2015" name="Parasit. Vectors">
        <title>Draft genome of the scabies mite.</title>
        <authorList>
            <person name="Rider S.D.Jr."/>
            <person name="Morgan M.S."/>
            <person name="Arlian L.G."/>
        </authorList>
    </citation>
    <scope>NUCLEOTIDE SEQUENCE [LARGE SCALE GENOMIC DNA]</scope>
    <source>
        <strain evidence="2">Arlian Lab</strain>
    </source>
</reference>
<accession>A0A131ZXA2</accession>
<proteinExistence type="predicted"/>
<dbReference type="OrthoDB" id="63112at2759"/>
<dbReference type="EMBL" id="JXLN01005053">
    <property type="protein sequence ID" value="KPM03436.1"/>
    <property type="molecule type" value="Genomic_DNA"/>
</dbReference>
<evidence type="ECO:0000313" key="5">
    <source>
        <dbReference type="Proteomes" id="UP000616769"/>
    </source>
</evidence>
<evidence type="ECO:0000313" key="4">
    <source>
        <dbReference type="Proteomes" id="UP000070412"/>
    </source>
</evidence>
<dbReference type="InterPro" id="IPR032675">
    <property type="entry name" value="LRR_dom_sf"/>
</dbReference>
<evidence type="ECO:0000313" key="2">
    <source>
        <dbReference type="EMBL" id="KPM03436.1"/>
    </source>
</evidence>
<evidence type="ECO:0000313" key="1">
    <source>
        <dbReference type="EMBL" id="KAF7493811.1"/>
    </source>
</evidence>
<reference evidence="1" key="3">
    <citation type="submission" date="2020-01" db="EMBL/GenBank/DDBJ databases">
        <authorList>
            <person name="Korhonen P.K.K."/>
            <person name="Guangxu M.G."/>
            <person name="Wang T.W."/>
            <person name="Stroehlein A.J.S."/>
            <person name="Young N.D."/>
            <person name="Ang C.-S.A."/>
            <person name="Fernando D.W.F."/>
            <person name="Lu H.L."/>
            <person name="Taylor S.T."/>
            <person name="Ehtesham M.E.M."/>
            <person name="Najaraj S.H.N."/>
            <person name="Harsha G.H.G."/>
            <person name="Madugundu A.M."/>
            <person name="Renuse S.R."/>
            <person name="Holt D.H."/>
            <person name="Pandey A.P."/>
            <person name="Papenfuss A.P."/>
            <person name="Gasser R.B.G."/>
            <person name="Fischer K.F."/>
        </authorList>
    </citation>
    <scope>NUCLEOTIDE SEQUENCE</scope>
    <source>
        <strain evidence="1">SSS_KF_BRIS2020</strain>
    </source>
</reference>
<dbReference type="Gene3D" id="3.80.10.10">
    <property type="entry name" value="Ribonuclease Inhibitor"/>
    <property type="match status" value="1"/>
</dbReference>
<dbReference type="EMBL" id="WVUK01000055">
    <property type="protein sequence ID" value="KAF7493811.1"/>
    <property type="molecule type" value="Genomic_DNA"/>
</dbReference>
<reference evidence="4" key="2">
    <citation type="journal article" date="2020" name="PLoS Negl. Trop. Dis.">
        <title>High-quality nuclear genome for Sarcoptes scabiei-A critical resource for a neglected parasite.</title>
        <authorList>
            <person name="Korhonen P.K."/>
            <person name="Gasser R.B."/>
            <person name="Ma G."/>
            <person name="Wang T."/>
            <person name="Stroehlein A.J."/>
            <person name="Young N.D."/>
            <person name="Ang C.S."/>
            <person name="Fernando D.D."/>
            <person name="Lu H.C."/>
            <person name="Taylor S."/>
            <person name="Reynolds S.L."/>
            <person name="Mofiz E."/>
            <person name="Najaraj S.H."/>
            <person name="Gowda H."/>
            <person name="Madugundu A."/>
            <person name="Renuse S."/>
            <person name="Holt D."/>
            <person name="Pandey A."/>
            <person name="Papenfuss A.T."/>
            <person name="Fischer K."/>
        </authorList>
    </citation>
    <scope>NUCLEOTIDE SEQUENCE [LARGE SCALE GENOMIC DNA]</scope>
</reference>
<gene>
    <name evidence="2" type="ORF">QR98_0018680</name>
    <name evidence="1" type="ORF">SSS_7141</name>
</gene>
<keyword evidence="4" id="KW-1185">Reference proteome</keyword>
<dbReference type="EnsemblMetazoa" id="SSS_7141s_mrna">
    <property type="protein sequence ID" value="KAF7493811.1"/>
    <property type="gene ID" value="SSS_7141"/>
</dbReference>
<organism evidence="2 5">
    <name type="scientific">Sarcoptes scabiei</name>
    <name type="common">Itch mite</name>
    <name type="synonym">Acarus scabiei</name>
    <dbReference type="NCBI Taxonomy" id="52283"/>
    <lineage>
        <taxon>Eukaryota</taxon>
        <taxon>Metazoa</taxon>
        <taxon>Ecdysozoa</taxon>
        <taxon>Arthropoda</taxon>
        <taxon>Chelicerata</taxon>
        <taxon>Arachnida</taxon>
        <taxon>Acari</taxon>
        <taxon>Acariformes</taxon>
        <taxon>Sarcoptiformes</taxon>
        <taxon>Astigmata</taxon>
        <taxon>Psoroptidia</taxon>
        <taxon>Sarcoptoidea</taxon>
        <taxon>Sarcoptidae</taxon>
        <taxon>Sarcoptinae</taxon>
        <taxon>Sarcoptes</taxon>
    </lineage>
</organism>
<evidence type="ECO:0000313" key="3">
    <source>
        <dbReference type="EnsemblMetazoa" id="KAF7493811.1"/>
    </source>
</evidence>